<keyword evidence="2" id="KW-0496">Mitochondrion</keyword>
<geneLocation type="mitochondrion" evidence="2"/>
<feature type="transmembrane region" description="Helical" evidence="1">
    <location>
        <begin position="6"/>
        <end position="31"/>
    </location>
</feature>
<evidence type="ECO:0000313" key="2">
    <source>
        <dbReference type="EMBL" id="AWU49028.1"/>
    </source>
</evidence>
<keyword evidence="1" id="KW-0472">Membrane</keyword>
<name>A0A344A2N7_9HEMI</name>
<organism evidence="2">
    <name type="scientific">Pseudophacopteron sp. DMP-2018</name>
    <dbReference type="NCBI Taxonomy" id="2908812"/>
    <lineage>
        <taxon>Eukaryota</taxon>
        <taxon>Metazoa</taxon>
        <taxon>Ecdysozoa</taxon>
        <taxon>Arthropoda</taxon>
        <taxon>Hexapoda</taxon>
        <taxon>Insecta</taxon>
        <taxon>Pterygota</taxon>
        <taxon>Neoptera</taxon>
        <taxon>Paraneoptera</taxon>
        <taxon>Hemiptera</taxon>
        <taxon>Sternorrhyncha</taxon>
        <taxon>Psylloidea</taxon>
        <taxon>Phacopteronidae</taxon>
        <taxon>Pseudophacopteron</taxon>
    </lineage>
</organism>
<dbReference type="AlphaFoldDB" id="A0A344A2N7"/>
<keyword evidence="1" id="KW-0812">Transmembrane</keyword>
<proteinExistence type="predicted"/>
<keyword evidence="1" id="KW-1133">Transmembrane helix</keyword>
<evidence type="ECO:0000256" key="1">
    <source>
        <dbReference type="SAM" id="Phobius"/>
    </source>
</evidence>
<protein>
    <submittedName>
        <fullName evidence="2">ATP synthase F0 subunit 8</fullName>
    </submittedName>
</protein>
<gene>
    <name evidence="2" type="primary">atp8</name>
</gene>
<reference evidence="2" key="1">
    <citation type="submission" date="2018-02" db="EMBL/GenBank/DDBJ databases">
        <title>Resolving the psyllid tree of life: Phylogenomic analysis of the superfamily Psylloidea (Hemiptera).</title>
        <authorList>
            <person name="Percy D.M."/>
            <person name="Sveinsson S."/>
            <person name="Lemmon A.R."/>
            <person name="Lemmon E.M."/>
            <person name="Ouvrard D."/>
            <person name="Burckhardt D."/>
        </authorList>
    </citation>
    <scope>NUCLEOTIDE SEQUENCE</scope>
    <source>
        <strain evidence="2">DP1.idba.137_circ</strain>
    </source>
</reference>
<accession>A0A344A2N7</accession>
<dbReference type="EMBL" id="MG989234">
    <property type="protein sequence ID" value="AWU49028.1"/>
    <property type="molecule type" value="Genomic_DNA"/>
</dbReference>
<sequence length="50" mass="6100">MPQMAPISWMLILTLTLFMVLNFNVMIFFMYKIKLNNIILIKSLKYKIMW</sequence>